<evidence type="ECO:0000313" key="2">
    <source>
        <dbReference type="Proteomes" id="UP000183413"/>
    </source>
</evidence>
<dbReference type="SUPFAM" id="SSF53474">
    <property type="entry name" value="alpha/beta-Hydrolases"/>
    <property type="match status" value="1"/>
</dbReference>
<keyword evidence="2" id="KW-1185">Reference proteome</keyword>
<gene>
    <name evidence="1" type="ORF">SAMN04489713_1011006</name>
</gene>
<dbReference type="Proteomes" id="UP000183413">
    <property type="component" value="Unassembled WGS sequence"/>
</dbReference>
<dbReference type="AlphaFoldDB" id="A0A1I4XT80"/>
<dbReference type="STRING" id="1993.SAMN04489713_1011006"/>
<reference evidence="1 2" key="1">
    <citation type="submission" date="2016-10" db="EMBL/GenBank/DDBJ databases">
        <authorList>
            <person name="de Groot N.N."/>
        </authorList>
    </citation>
    <scope>NUCLEOTIDE SEQUENCE [LARGE SCALE GENOMIC DNA]</scope>
    <source>
        <strain evidence="1 2">DSM 43067</strain>
    </source>
</reference>
<organism evidence="1 2">
    <name type="scientific">Actinomadura madurae</name>
    <dbReference type="NCBI Taxonomy" id="1993"/>
    <lineage>
        <taxon>Bacteria</taxon>
        <taxon>Bacillati</taxon>
        <taxon>Actinomycetota</taxon>
        <taxon>Actinomycetes</taxon>
        <taxon>Streptosporangiales</taxon>
        <taxon>Thermomonosporaceae</taxon>
        <taxon>Actinomadura</taxon>
    </lineage>
</organism>
<dbReference type="RefSeq" id="WP_021596520.1">
    <property type="nucleotide sequence ID" value="NZ_FOVH01000001.1"/>
</dbReference>
<protein>
    <submittedName>
        <fullName evidence="1">Uncharacterized protein</fullName>
    </submittedName>
</protein>
<name>A0A1I4XT80_9ACTN</name>
<accession>A0A1I4XT80</accession>
<proteinExistence type="predicted"/>
<dbReference type="eggNOG" id="COG0627">
    <property type="taxonomic scope" value="Bacteria"/>
</dbReference>
<dbReference type="InParanoid" id="A0A1I4XT80"/>
<evidence type="ECO:0000313" key="1">
    <source>
        <dbReference type="EMBL" id="SFN28967.1"/>
    </source>
</evidence>
<dbReference type="EMBL" id="FOVH01000001">
    <property type="protein sequence ID" value="SFN28967.1"/>
    <property type="molecule type" value="Genomic_DNA"/>
</dbReference>
<dbReference type="Gene3D" id="3.40.50.1820">
    <property type="entry name" value="alpha/beta hydrolase"/>
    <property type="match status" value="1"/>
</dbReference>
<dbReference type="InterPro" id="IPR029058">
    <property type="entry name" value="AB_hydrolase_fold"/>
</dbReference>
<sequence>MPPWTDLEGELREHGYCGTVSMWRNRTPFRRTFPELVDALFAREDAAPALVVYVDARTSHGGSQYLDSPAIGDYHTYLCEDVVAWVDVPFDPVTGRPVPGGVGPMAMEWLTGRLTGEDR</sequence>